<evidence type="ECO:0000313" key="2">
    <source>
        <dbReference type="Proteomes" id="UP000026922"/>
    </source>
</evidence>
<dbReference type="EMBL" id="ARPM03000188">
    <property type="protein sequence ID" value="ETZ04509.1"/>
    <property type="molecule type" value="Genomic_DNA"/>
</dbReference>
<dbReference type="RefSeq" id="WP_006294676.1">
    <property type="nucleotide sequence ID" value="NZ_ARPM03000188.1"/>
</dbReference>
<comment type="caution">
    <text evidence="1">The sequence shown here is derived from an EMBL/GenBank/DDBJ whole genome shotgun (WGS) entry which is preliminary data.</text>
</comment>
<name>A0A061JHV0_9PROT</name>
<proteinExistence type="predicted"/>
<protein>
    <recommendedName>
        <fullName evidence="3">Transposase</fullName>
    </recommendedName>
</protein>
<accession>A0A061JHV0</accession>
<organism evidence="1 2">
    <name type="scientific">Holospora undulata HU1</name>
    <dbReference type="NCBI Taxonomy" id="1321371"/>
    <lineage>
        <taxon>Bacteria</taxon>
        <taxon>Pseudomonadati</taxon>
        <taxon>Pseudomonadota</taxon>
        <taxon>Alphaproteobacteria</taxon>
        <taxon>Holosporales</taxon>
        <taxon>Holosporaceae</taxon>
        <taxon>Holospora</taxon>
    </lineage>
</organism>
<dbReference type="AlphaFoldDB" id="A0A061JHV0"/>
<gene>
    <name evidence="1" type="ORF">K737_301079</name>
</gene>
<dbReference type="Proteomes" id="UP000026922">
    <property type="component" value="Unassembled WGS sequence"/>
</dbReference>
<evidence type="ECO:0008006" key="3">
    <source>
        <dbReference type="Google" id="ProtNLM"/>
    </source>
</evidence>
<reference evidence="1 2" key="1">
    <citation type="journal article" date="2013" name="Genome Announc.">
        <title>Draft Genome Sequence of Holospora undulata Strain HU1, a Micronucleus-Specific Symbiont of the Ciliate Paramecium caudatum.</title>
        <authorList>
            <person name="Dohra H."/>
            <person name="Suzuki H."/>
            <person name="Suzuki T."/>
            <person name="Tanaka K."/>
            <person name="Fujishima M."/>
        </authorList>
    </citation>
    <scope>NUCLEOTIDE SEQUENCE [LARGE SCALE GENOMIC DNA]</scope>
    <source>
        <strain evidence="1 2">HU1</strain>
    </source>
</reference>
<sequence>MTHNGDLIKSYCDTGDCGKKRKKALTNGVFYLIKTGCQWRFFPQEYPPEKCAQVLHANKTKGNLEESDKSSYRKNRITVDEMLIR</sequence>
<keyword evidence="2" id="KW-1185">Reference proteome</keyword>
<evidence type="ECO:0000313" key="1">
    <source>
        <dbReference type="EMBL" id="ETZ04509.1"/>
    </source>
</evidence>